<proteinExistence type="predicted"/>
<dbReference type="EMBL" id="DVHE01000036">
    <property type="protein sequence ID" value="HIR50506.1"/>
    <property type="molecule type" value="Genomic_DNA"/>
</dbReference>
<reference evidence="1" key="1">
    <citation type="submission" date="2020-10" db="EMBL/GenBank/DDBJ databases">
        <authorList>
            <person name="Gilroy R."/>
        </authorList>
    </citation>
    <scope>NUCLEOTIDE SEQUENCE</scope>
    <source>
        <strain evidence="1">ChiBcec15-4380</strain>
    </source>
</reference>
<organism evidence="1 2">
    <name type="scientific">Candidatus Avoscillospira avicola</name>
    <dbReference type="NCBI Taxonomy" id="2840706"/>
    <lineage>
        <taxon>Bacteria</taxon>
        <taxon>Bacillati</taxon>
        <taxon>Bacillota</taxon>
        <taxon>Clostridia</taxon>
        <taxon>Eubacteriales</taxon>
        <taxon>Oscillospiraceae</taxon>
        <taxon>Oscillospiraceae incertae sedis</taxon>
        <taxon>Candidatus Avoscillospira</taxon>
    </lineage>
</organism>
<evidence type="ECO:0000313" key="1">
    <source>
        <dbReference type="EMBL" id="HIR50506.1"/>
    </source>
</evidence>
<dbReference type="GO" id="GO:0030246">
    <property type="term" value="F:carbohydrate binding"/>
    <property type="evidence" value="ECO:0007669"/>
    <property type="project" value="InterPro"/>
</dbReference>
<protein>
    <submittedName>
        <fullName evidence="1">DUF4432 family protein</fullName>
    </submittedName>
</protein>
<name>A0A9D1DH45_9FIRM</name>
<dbReference type="CDD" id="cd09023">
    <property type="entry name" value="Aldose_epim_Ec_c4013"/>
    <property type="match status" value="1"/>
</dbReference>
<sequence length="349" mass="38782">MKEAQLQLLRKVGNLEQLFSVRHVEYLDGKENLVRAFEVNTGGGLEFSVLENKCLDLYSLRFRGINCGFISKAGLSSAYLADQRGLSYRATQGCGMLYTAGLANVGIACADESGEQYYHGCIKNSATKHTAVTCDWVDRDYVMRISGQIPESAFWGRNLVLKRTIQAIGGSSRLTIDDVIENQNFTPDQLMLLYHFNIGYPLLDEGAVVYAPIVQTTPLSPYAAREIGSYSTMGAPIDGDDETVYLHQVRRDDRGFSAAALWNPKLQLGIYIRFRGEALKYLVQWKTRRSGDYAMGLLPASFSPVGREQAAKERGLFPLAPFASTGIQLEIGILEDESARDAFLQEWSL</sequence>
<dbReference type="InterPro" id="IPR014718">
    <property type="entry name" value="GH-type_carb-bd"/>
</dbReference>
<evidence type="ECO:0000313" key="2">
    <source>
        <dbReference type="Proteomes" id="UP000824239"/>
    </source>
</evidence>
<dbReference type="Proteomes" id="UP000824239">
    <property type="component" value="Unassembled WGS sequence"/>
</dbReference>
<dbReference type="Pfam" id="PF14486">
    <property type="entry name" value="DUF4432"/>
    <property type="match status" value="1"/>
</dbReference>
<dbReference type="Gene3D" id="2.70.98.10">
    <property type="match status" value="1"/>
</dbReference>
<comment type="caution">
    <text evidence="1">The sequence shown here is derived from an EMBL/GenBank/DDBJ whole genome shotgun (WGS) entry which is preliminary data.</text>
</comment>
<reference evidence="1" key="2">
    <citation type="journal article" date="2021" name="PeerJ">
        <title>Extensive microbial diversity within the chicken gut microbiome revealed by metagenomics and culture.</title>
        <authorList>
            <person name="Gilroy R."/>
            <person name="Ravi A."/>
            <person name="Getino M."/>
            <person name="Pursley I."/>
            <person name="Horton D.L."/>
            <person name="Alikhan N.F."/>
            <person name="Baker D."/>
            <person name="Gharbi K."/>
            <person name="Hall N."/>
            <person name="Watson M."/>
            <person name="Adriaenssens E.M."/>
            <person name="Foster-Nyarko E."/>
            <person name="Jarju S."/>
            <person name="Secka A."/>
            <person name="Antonio M."/>
            <person name="Oren A."/>
            <person name="Chaudhuri R.R."/>
            <person name="La Ragione R."/>
            <person name="Hildebrand F."/>
            <person name="Pallen M.J."/>
        </authorList>
    </citation>
    <scope>NUCLEOTIDE SEQUENCE</scope>
    <source>
        <strain evidence="1">ChiBcec15-4380</strain>
    </source>
</reference>
<accession>A0A9D1DH45</accession>
<gene>
    <name evidence="1" type="ORF">IAA53_04355</name>
</gene>
<dbReference type="AlphaFoldDB" id="A0A9D1DH45"/>
<dbReference type="InterPro" id="IPR027839">
    <property type="entry name" value="DUF4432"/>
</dbReference>